<dbReference type="AlphaFoldDB" id="A0A2B4RA58"/>
<dbReference type="Pfam" id="PF17917">
    <property type="entry name" value="RT_RNaseH"/>
    <property type="match status" value="1"/>
</dbReference>
<dbReference type="EMBL" id="LSMT01001027">
    <property type="protein sequence ID" value="PFX13247.1"/>
    <property type="molecule type" value="Genomic_DNA"/>
</dbReference>
<name>A0A2B4RA58_STYPI</name>
<dbReference type="InterPro" id="IPR036397">
    <property type="entry name" value="RNaseH_sf"/>
</dbReference>
<evidence type="ECO:0000256" key="1">
    <source>
        <dbReference type="ARBA" id="ARBA00022679"/>
    </source>
</evidence>
<organism evidence="8 9">
    <name type="scientific">Stylophora pistillata</name>
    <name type="common">Smooth cauliflower coral</name>
    <dbReference type="NCBI Taxonomy" id="50429"/>
    <lineage>
        <taxon>Eukaryota</taxon>
        <taxon>Metazoa</taxon>
        <taxon>Cnidaria</taxon>
        <taxon>Anthozoa</taxon>
        <taxon>Hexacorallia</taxon>
        <taxon>Scleractinia</taxon>
        <taxon>Astrocoeniina</taxon>
        <taxon>Pocilloporidae</taxon>
        <taxon>Stylophora</taxon>
    </lineage>
</organism>
<evidence type="ECO:0000256" key="6">
    <source>
        <dbReference type="ARBA" id="ARBA00022918"/>
    </source>
</evidence>
<dbReference type="Gene3D" id="1.10.340.70">
    <property type="match status" value="1"/>
</dbReference>
<evidence type="ECO:0000256" key="3">
    <source>
        <dbReference type="ARBA" id="ARBA00022722"/>
    </source>
</evidence>
<dbReference type="GO" id="GO:0004519">
    <property type="term" value="F:endonuclease activity"/>
    <property type="evidence" value="ECO:0007669"/>
    <property type="project" value="UniProtKB-KW"/>
</dbReference>
<keyword evidence="2" id="KW-0548">Nucleotidyltransferase</keyword>
<proteinExistence type="predicted"/>
<dbReference type="OrthoDB" id="5983543at2759"/>
<dbReference type="FunFam" id="1.10.340.70:FF:000004">
    <property type="entry name" value="Retrovirus-related Pol polyprotein from transposon 297-like Protein"/>
    <property type="match status" value="1"/>
</dbReference>
<evidence type="ECO:0000313" key="9">
    <source>
        <dbReference type="Proteomes" id="UP000225706"/>
    </source>
</evidence>
<evidence type="ECO:0000256" key="2">
    <source>
        <dbReference type="ARBA" id="ARBA00022695"/>
    </source>
</evidence>
<keyword evidence="6" id="KW-0695">RNA-directed DNA polymerase</keyword>
<dbReference type="CDD" id="cd01647">
    <property type="entry name" value="RT_LTR"/>
    <property type="match status" value="1"/>
</dbReference>
<dbReference type="Proteomes" id="UP000225706">
    <property type="component" value="Unassembled WGS sequence"/>
</dbReference>
<dbReference type="Gene3D" id="3.10.10.10">
    <property type="entry name" value="HIV Type 1 Reverse Transcriptase, subunit A, domain 1"/>
    <property type="match status" value="1"/>
</dbReference>
<keyword evidence="4" id="KW-0255">Endonuclease</keyword>
<dbReference type="SUPFAM" id="SSF53098">
    <property type="entry name" value="Ribonuclease H-like"/>
    <property type="match status" value="1"/>
</dbReference>
<dbReference type="SUPFAM" id="SSF56672">
    <property type="entry name" value="DNA/RNA polymerases"/>
    <property type="match status" value="1"/>
</dbReference>
<dbReference type="PANTHER" id="PTHR37984">
    <property type="entry name" value="PROTEIN CBG26694"/>
    <property type="match status" value="1"/>
</dbReference>
<dbReference type="Pfam" id="PF00665">
    <property type="entry name" value="rve"/>
    <property type="match status" value="1"/>
</dbReference>
<feature type="domain" description="Integrase catalytic" evidence="7">
    <location>
        <begin position="528"/>
        <end position="623"/>
    </location>
</feature>
<keyword evidence="3" id="KW-0540">Nuclease</keyword>
<evidence type="ECO:0000256" key="4">
    <source>
        <dbReference type="ARBA" id="ARBA00022759"/>
    </source>
</evidence>
<keyword evidence="9" id="KW-1185">Reference proteome</keyword>
<dbReference type="InterPro" id="IPR001584">
    <property type="entry name" value="Integrase_cat-core"/>
</dbReference>
<keyword evidence="5" id="KW-0378">Hydrolase</keyword>
<accession>A0A2B4RA58</accession>
<dbReference type="InterPro" id="IPR043128">
    <property type="entry name" value="Rev_trsase/Diguanyl_cyclase"/>
</dbReference>
<sequence>MLIDPGKGNIRQVTKDDDFAFTLQSNGRDIPTVDIELGGVRLEGVLVDSGSTCNVIDRATWETLKEKKVKCVSRKSNRKLYSYGSNEPLATDEENQLRDFPECFEGVGKLKGFLAKLHVDTSVKPVAQKLRPPPYGLREKIEPKLKELVNCDIIEPVEGPTPWASPVVVVPKPSGDIRLCVNMRKAKEAIVRGRHPIPTVDEILYQLNGSKVFSKLDLKWGFHQFELEQQSRVITTFITHKGLYRKGIGPTESRVDAVVCAKEPTNAEEAKSKLGRAEKLAYLDRNAEATKLITDASPELNADTHKQEERYWDWCGGCARFHMYLYGMEFILLTDHKPLETIYSTSYRNSTRIERWVLRLQPYRFRVQYVPGKQNIADSLSRLVDKEELSEEFIRFVAETSAPGAIPIKETERQSITDPEISQLQECISTGDWDKAAPQYKQVRNEFSSLGKLVLRVTRLLIPRRPRERVLDLAHEGHQGLVKTKQRLRTKVWWAEIDKQVENRCKTCHDCQLVGLPTPPEPLRHTEFPSQPWIDLAADLMVPLPSGEYVLVVVNYYSRYFEVDMLTSVTSTKVIESLDKIFCTHGLPQSLNTDNGSQFVSDKFERFLETNDIEHRTSTPLWL</sequence>
<comment type="caution">
    <text evidence="8">The sequence shown here is derived from an EMBL/GenBank/DDBJ whole genome shotgun (WGS) entry which is preliminary data.</text>
</comment>
<gene>
    <name evidence="8" type="primary">K02A2.6</name>
    <name evidence="8" type="ORF">AWC38_SpisGene22688</name>
</gene>
<dbReference type="GO" id="GO:0015074">
    <property type="term" value="P:DNA integration"/>
    <property type="evidence" value="ECO:0007669"/>
    <property type="project" value="InterPro"/>
</dbReference>
<dbReference type="GO" id="GO:0003964">
    <property type="term" value="F:RNA-directed DNA polymerase activity"/>
    <property type="evidence" value="ECO:0007669"/>
    <property type="project" value="UniProtKB-KW"/>
</dbReference>
<dbReference type="InterPro" id="IPR043502">
    <property type="entry name" value="DNA/RNA_pol_sf"/>
</dbReference>
<keyword evidence="1" id="KW-0808">Transferase</keyword>
<dbReference type="Gene3D" id="3.30.420.10">
    <property type="entry name" value="Ribonuclease H-like superfamily/Ribonuclease H"/>
    <property type="match status" value="1"/>
</dbReference>
<dbReference type="GO" id="GO:0016787">
    <property type="term" value="F:hydrolase activity"/>
    <property type="evidence" value="ECO:0007669"/>
    <property type="project" value="UniProtKB-KW"/>
</dbReference>
<dbReference type="Pfam" id="PF17921">
    <property type="entry name" value="Integrase_H2C2"/>
    <property type="match status" value="1"/>
</dbReference>
<dbReference type="Gene3D" id="3.30.70.270">
    <property type="match status" value="1"/>
</dbReference>
<evidence type="ECO:0000259" key="7">
    <source>
        <dbReference type="PROSITE" id="PS50994"/>
    </source>
</evidence>
<dbReference type="PROSITE" id="PS50994">
    <property type="entry name" value="INTEGRASE"/>
    <property type="match status" value="1"/>
</dbReference>
<reference evidence="9" key="1">
    <citation type="journal article" date="2017" name="bioRxiv">
        <title>Comparative analysis of the genomes of Stylophora pistillata and Acropora digitifera provides evidence for extensive differences between species of corals.</title>
        <authorList>
            <person name="Voolstra C.R."/>
            <person name="Li Y."/>
            <person name="Liew Y.J."/>
            <person name="Baumgarten S."/>
            <person name="Zoccola D."/>
            <person name="Flot J.-F."/>
            <person name="Tambutte S."/>
            <person name="Allemand D."/>
            <person name="Aranda M."/>
        </authorList>
    </citation>
    <scope>NUCLEOTIDE SEQUENCE [LARGE SCALE GENOMIC DNA]</scope>
</reference>
<dbReference type="InterPro" id="IPR012337">
    <property type="entry name" value="RNaseH-like_sf"/>
</dbReference>
<dbReference type="PANTHER" id="PTHR37984:SF11">
    <property type="entry name" value="INTEGRASE CATALYTIC DOMAIN-CONTAINING PROTEIN"/>
    <property type="match status" value="1"/>
</dbReference>
<evidence type="ECO:0000313" key="8">
    <source>
        <dbReference type="EMBL" id="PFX13247.1"/>
    </source>
</evidence>
<protein>
    <submittedName>
        <fullName evidence="8">Uncharacterized protein K02A2.6</fullName>
    </submittedName>
</protein>
<dbReference type="InterPro" id="IPR050951">
    <property type="entry name" value="Retrovirus_Pol_polyprotein"/>
</dbReference>
<dbReference type="GO" id="GO:0003676">
    <property type="term" value="F:nucleic acid binding"/>
    <property type="evidence" value="ECO:0007669"/>
    <property type="project" value="InterPro"/>
</dbReference>
<evidence type="ECO:0000256" key="5">
    <source>
        <dbReference type="ARBA" id="ARBA00022801"/>
    </source>
</evidence>
<dbReference type="InterPro" id="IPR041588">
    <property type="entry name" value="Integrase_H2C2"/>
</dbReference>
<dbReference type="InterPro" id="IPR041373">
    <property type="entry name" value="RT_RNaseH"/>
</dbReference>